<evidence type="ECO:0000256" key="3">
    <source>
        <dbReference type="ARBA" id="ARBA00022452"/>
    </source>
</evidence>
<comment type="subcellular location">
    <subcellularLocation>
        <location evidence="1">Cell outer membrane</location>
        <topology evidence="1">Multi-pass membrane protein</topology>
    </subcellularLocation>
</comment>
<evidence type="ECO:0000256" key="6">
    <source>
        <dbReference type="ARBA" id="ARBA00023136"/>
    </source>
</evidence>
<organism evidence="9 10">
    <name type="scientific">Adhaeribacter swui</name>
    <dbReference type="NCBI Taxonomy" id="2086471"/>
    <lineage>
        <taxon>Bacteria</taxon>
        <taxon>Pseudomonadati</taxon>
        <taxon>Bacteroidota</taxon>
        <taxon>Cytophagia</taxon>
        <taxon>Cytophagales</taxon>
        <taxon>Hymenobacteraceae</taxon>
        <taxon>Adhaeribacter</taxon>
    </lineage>
</organism>
<gene>
    <name evidence="9" type="ORF">HUW51_02995</name>
</gene>
<keyword evidence="4" id="KW-0812">Transmembrane</keyword>
<comment type="similarity">
    <text evidence="2">Belongs to the OmpP1/FadL family.</text>
</comment>
<dbReference type="EMBL" id="CP055156">
    <property type="protein sequence ID" value="QNF31737.1"/>
    <property type="molecule type" value="Genomic_DNA"/>
</dbReference>
<dbReference type="GO" id="GO:0009279">
    <property type="term" value="C:cell outer membrane"/>
    <property type="evidence" value="ECO:0007669"/>
    <property type="project" value="UniProtKB-SubCell"/>
</dbReference>
<feature type="chain" id="PRO_5028937005" evidence="8">
    <location>
        <begin position="21"/>
        <end position="413"/>
    </location>
</feature>
<evidence type="ECO:0000256" key="4">
    <source>
        <dbReference type="ARBA" id="ARBA00022692"/>
    </source>
</evidence>
<evidence type="ECO:0000256" key="7">
    <source>
        <dbReference type="ARBA" id="ARBA00023237"/>
    </source>
</evidence>
<evidence type="ECO:0000313" key="10">
    <source>
        <dbReference type="Proteomes" id="UP000515237"/>
    </source>
</evidence>
<evidence type="ECO:0000313" key="9">
    <source>
        <dbReference type="EMBL" id="QNF31737.1"/>
    </source>
</evidence>
<accession>A0A7G7G3K3</accession>
<name>A0A7G7G3K3_9BACT</name>
<dbReference type="InterPro" id="IPR005017">
    <property type="entry name" value="OMPP1/FadL/TodX"/>
</dbReference>
<dbReference type="Proteomes" id="UP000515237">
    <property type="component" value="Chromosome"/>
</dbReference>
<dbReference type="KEGG" id="aswu:HUW51_02995"/>
<dbReference type="GO" id="GO:0015483">
    <property type="term" value="F:long-chain fatty acid transporting porin activity"/>
    <property type="evidence" value="ECO:0007669"/>
    <property type="project" value="TreeGrafter"/>
</dbReference>
<keyword evidence="7" id="KW-0998">Cell outer membrane</keyword>
<reference evidence="9 10" key="1">
    <citation type="journal article" date="2018" name="Int. J. Syst. Evol. Microbiol.">
        <title>Adhaeribacter swui sp. nov., isolated from wet mud.</title>
        <authorList>
            <person name="Kim D.U."/>
            <person name="Kim K.W."/>
            <person name="Kang M.S."/>
            <person name="Kim J.Y."/>
            <person name="Jang J.H."/>
            <person name="Kim M.K."/>
        </authorList>
    </citation>
    <scope>NUCLEOTIDE SEQUENCE [LARGE SCALE GENOMIC DNA]</scope>
    <source>
        <strain evidence="9 10">KCTC 52873</strain>
    </source>
</reference>
<proteinExistence type="inferred from homology"/>
<sequence length="413" mass="44325">MRAKLLSILGGTLLSGMTYAGGFQVNLQGQKQIGMGHAGVGLARDQASIFFNPGALARIRQNGVQVGVSPLIAKIAYQEPEPGNTTAKTDNPLGTPFQVYGSYGFANDKARVGIGVYTPYGSTVNWGDTWQGRYGLNELTLRAIFIQPTFSYALTDKLSVGAGPIIALGHVNLQRSIPLQAANGQEGHVELDGNAVSYGFNAGIYFQATENLSVGLNYRSKVKMEVKDGDATFRVPSAAPIASRFPAGTQFDATLPLPANITLGLGLRATDQLTLAADVQFVQWSAYKSLRFDYTQTVNGSNFSENARNYQDVFIYRLGGEYAVSDQFQVRAGAYLDQSPVKDGYLTPETPDANALGLSVGLSYQLTEKLGLDASFLYLNRKKRTDAADLSGGVPGTFKSVGYIPGIAINYNF</sequence>
<keyword evidence="10" id="KW-1185">Reference proteome</keyword>
<keyword evidence="5 8" id="KW-0732">Signal</keyword>
<dbReference type="PANTHER" id="PTHR35093">
    <property type="entry name" value="OUTER MEMBRANE PROTEIN NMB0088-RELATED"/>
    <property type="match status" value="1"/>
</dbReference>
<dbReference type="PANTHER" id="PTHR35093:SF8">
    <property type="entry name" value="OUTER MEMBRANE PROTEIN NMB0088-RELATED"/>
    <property type="match status" value="1"/>
</dbReference>
<keyword evidence="3" id="KW-1134">Transmembrane beta strand</keyword>
<dbReference type="SUPFAM" id="SSF56935">
    <property type="entry name" value="Porins"/>
    <property type="match status" value="1"/>
</dbReference>
<evidence type="ECO:0000256" key="1">
    <source>
        <dbReference type="ARBA" id="ARBA00004571"/>
    </source>
</evidence>
<evidence type="ECO:0000256" key="8">
    <source>
        <dbReference type="SAM" id="SignalP"/>
    </source>
</evidence>
<evidence type="ECO:0000256" key="5">
    <source>
        <dbReference type="ARBA" id="ARBA00022729"/>
    </source>
</evidence>
<dbReference type="Gene3D" id="2.40.160.60">
    <property type="entry name" value="Outer membrane protein transport protein (OMPP1/FadL/TodX)"/>
    <property type="match status" value="1"/>
</dbReference>
<feature type="signal peptide" evidence="8">
    <location>
        <begin position="1"/>
        <end position="20"/>
    </location>
</feature>
<evidence type="ECO:0000256" key="2">
    <source>
        <dbReference type="ARBA" id="ARBA00008163"/>
    </source>
</evidence>
<keyword evidence="6" id="KW-0472">Membrane</keyword>
<dbReference type="RefSeq" id="WP_185272524.1">
    <property type="nucleotide sequence ID" value="NZ_CP055156.1"/>
</dbReference>
<protein>
    <submittedName>
        <fullName evidence="9">Outer membrane protein transport protein</fullName>
    </submittedName>
</protein>
<dbReference type="Pfam" id="PF03349">
    <property type="entry name" value="Toluene_X"/>
    <property type="match status" value="1"/>
</dbReference>
<dbReference type="AlphaFoldDB" id="A0A7G7G3K3"/>